<sequence>MRKLASTADKNLKKLETFAKRQGAVLAKKISIENVVIDERVYYKCLYGCPSFGSSKMCPPNTPPPREFERALRSYQWAVLLKTRPHEINEIVVKVERQAFLMGHYLALGLRGGPCPLCPECTDPDEPCRHPEKARPSMEALGIDVFATLKNAGIPTELKTSSEDEWFFYGLVLVE</sequence>
<evidence type="ECO:0000313" key="2">
    <source>
        <dbReference type="Proteomes" id="UP000285961"/>
    </source>
</evidence>
<dbReference type="Pfam" id="PF10050">
    <property type="entry name" value="DUF2284"/>
    <property type="match status" value="1"/>
</dbReference>
<reference evidence="1 2" key="1">
    <citation type="journal article" date="2017" name="ISME J.">
        <title>Energy and carbon metabolisms in a deep terrestrial subsurface fluid microbial community.</title>
        <authorList>
            <person name="Momper L."/>
            <person name="Jungbluth S.P."/>
            <person name="Lee M.D."/>
            <person name="Amend J.P."/>
        </authorList>
    </citation>
    <scope>NUCLEOTIDE SEQUENCE [LARGE SCALE GENOMIC DNA]</scope>
    <source>
        <strain evidence="1">SURF_17</strain>
    </source>
</reference>
<accession>A0A419EVZ0</accession>
<dbReference type="EMBL" id="QZKI01000090">
    <property type="protein sequence ID" value="RJP68586.1"/>
    <property type="molecule type" value="Genomic_DNA"/>
</dbReference>
<proteinExistence type="predicted"/>
<dbReference type="Proteomes" id="UP000285961">
    <property type="component" value="Unassembled WGS sequence"/>
</dbReference>
<organism evidence="1 2">
    <name type="scientific">Candidatus Abyssobacteria bacterium SURF_17</name>
    <dbReference type="NCBI Taxonomy" id="2093361"/>
    <lineage>
        <taxon>Bacteria</taxon>
        <taxon>Pseudomonadati</taxon>
        <taxon>Candidatus Hydrogenedentota</taxon>
        <taxon>Candidatus Abyssobacteria</taxon>
    </lineage>
</organism>
<comment type="caution">
    <text evidence="1">The sequence shown here is derived from an EMBL/GenBank/DDBJ whole genome shotgun (WGS) entry which is preliminary data.</text>
</comment>
<protein>
    <submittedName>
        <fullName evidence="1">DUF2284 domain-containing protein</fullName>
    </submittedName>
</protein>
<dbReference type="AlphaFoldDB" id="A0A419EVZ0"/>
<dbReference type="InterPro" id="IPR019271">
    <property type="entry name" value="DUF2284_metal-binding"/>
</dbReference>
<evidence type="ECO:0000313" key="1">
    <source>
        <dbReference type="EMBL" id="RJP68586.1"/>
    </source>
</evidence>
<name>A0A419EVZ0_9BACT</name>
<gene>
    <name evidence="1" type="ORF">C4532_12380</name>
</gene>